<sequence length="356" mass="40515">MFHALGSLTFAGALSFLVLQLWTRRRVKASDALDLLPESQDSRQSKDRWLSASDLFLRQKLIPFGSPAYESFPDPPRLPPRRAFVPQENEDFVHRLWKVNTRPRVMSWIAPRAEHWMALDKFGRNVYLKLCPRYSEEWQILEYLADSTPSRHPWNRTIPTMGFFRTRRSMVIVQACWGTGAFSPTWDSLRTRLFLARQLLQGLAYMHMMGVAHGDLHPENIVCNHEDVRFSSRKSGTSFQSTFDFQLAFIDFENSVRVPAGHSQAITTVFGIPPEPFAAPEMIPADTVDLFAADVFSAGQLLQFELNRNMADSGHDPPTVPEYLALIAKMTARVAPQRPSALDALGELEQIICDHI</sequence>
<keyword evidence="5" id="KW-0067">ATP-binding</keyword>
<reference evidence="7 8" key="1">
    <citation type="journal article" date="2024" name="J Genomics">
        <title>Draft genome sequencing and assembly of Favolaschia claudopus CIRM-BRFM 2984 isolated from oak limbs.</title>
        <authorList>
            <person name="Navarro D."/>
            <person name="Drula E."/>
            <person name="Chaduli D."/>
            <person name="Cazenave R."/>
            <person name="Ahrendt S."/>
            <person name="Wang J."/>
            <person name="Lipzen A."/>
            <person name="Daum C."/>
            <person name="Barry K."/>
            <person name="Grigoriev I.V."/>
            <person name="Favel A."/>
            <person name="Rosso M.N."/>
            <person name="Martin F."/>
        </authorList>
    </citation>
    <scope>NUCLEOTIDE SEQUENCE [LARGE SCALE GENOMIC DNA]</scope>
    <source>
        <strain evidence="7 8">CIRM-BRFM 2984</strain>
    </source>
</reference>
<dbReference type="InterPro" id="IPR011009">
    <property type="entry name" value="Kinase-like_dom_sf"/>
</dbReference>
<name>A0AAW0CWD8_9AGAR</name>
<proteinExistence type="predicted"/>
<dbReference type="PROSITE" id="PS50011">
    <property type="entry name" value="PROTEIN_KINASE_DOM"/>
    <property type="match status" value="1"/>
</dbReference>
<evidence type="ECO:0000313" key="7">
    <source>
        <dbReference type="EMBL" id="KAK7042567.1"/>
    </source>
</evidence>
<organism evidence="7 8">
    <name type="scientific">Favolaschia claudopus</name>
    <dbReference type="NCBI Taxonomy" id="2862362"/>
    <lineage>
        <taxon>Eukaryota</taxon>
        <taxon>Fungi</taxon>
        <taxon>Dikarya</taxon>
        <taxon>Basidiomycota</taxon>
        <taxon>Agaricomycotina</taxon>
        <taxon>Agaricomycetes</taxon>
        <taxon>Agaricomycetidae</taxon>
        <taxon>Agaricales</taxon>
        <taxon>Marasmiineae</taxon>
        <taxon>Mycenaceae</taxon>
        <taxon>Favolaschia</taxon>
    </lineage>
</organism>
<evidence type="ECO:0000256" key="3">
    <source>
        <dbReference type="ARBA" id="ARBA00022741"/>
    </source>
</evidence>
<evidence type="ECO:0000256" key="5">
    <source>
        <dbReference type="ARBA" id="ARBA00022840"/>
    </source>
</evidence>
<dbReference type="Pfam" id="PF00069">
    <property type="entry name" value="Pkinase"/>
    <property type="match status" value="1"/>
</dbReference>
<protein>
    <submittedName>
        <fullName evidence="7">Kinase-like domain-containing protein</fullName>
    </submittedName>
</protein>
<feature type="domain" description="Protein kinase" evidence="6">
    <location>
        <begin position="58"/>
        <end position="356"/>
    </location>
</feature>
<gene>
    <name evidence="7" type="ORF">R3P38DRAFT_2891240</name>
</gene>
<dbReference type="GO" id="GO:0005524">
    <property type="term" value="F:ATP binding"/>
    <property type="evidence" value="ECO:0007669"/>
    <property type="project" value="UniProtKB-KW"/>
</dbReference>
<keyword evidence="8" id="KW-1185">Reference proteome</keyword>
<keyword evidence="4 7" id="KW-0418">Kinase</keyword>
<dbReference type="InterPro" id="IPR050205">
    <property type="entry name" value="CDPK_Ser/Thr_kinases"/>
</dbReference>
<evidence type="ECO:0000259" key="6">
    <source>
        <dbReference type="PROSITE" id="PS50011"/>
    </source>
</evidence>
<evidence type="ECO:0000256" key="1">
    <source>
        <dbReference type="ARBA" id="ARBA00022527"/>
    </source>
</evidence>
<comment type="caution">
    <text evidence="7">The sequence shown here is derived from an EMBL/GenBank/DDBJ whole genome shotgun (WGS) entry which is preliminary data.</text>
</comment>
<evidence type="ECO:0000256" key="2">
    <source>
        <dbReference type="ARBA" id="ARBA00022679"/>
    </source>
</evidence>
<accession>A0AAW0CWD8</accession>
<evidence type="ECO:0000256" key="4">
    <source>
        <dbReference type="ARBA" id="ARBA00022777"/>
    </source>
</evidence>
<dbReference type="SMART" id="SM00220">
    <property type="entry name" value="S_TKc"/>
    <property type="match status" value="1"/>
</dbReference>
<keyword evidence="3" id="KW-0547">Nucleotide-binding</keyword>
<dbReference type="InterPro" id="IPR000719">
    <property type="entry name" value="Prot_kinase_dom"/>
</dbReference>
<evidence type="ECO:0000313" key="8">
    <source>
        <dbReference type="Proteomes" id="UP001362999"/>
    </source>
</evidence>
<dbReference type="PANTHER" id="PTHR24349">
    <property type="entry name" value="SERINE/THREONINE-PROTEIN KINASE"/>
    <property type="match status" value="1"/>
</dbReference>
<keyword evidence="2" id="KW-0808">Transferase</keyword>
<dbReference type="Gene3D" id="1.10.510.10">
    <property type="entry name" value="Transferase(Phosphotransferase) domain 1"/>
    <property type="match status" value="1"/>
</dbReference>
<keyword evidence="1" id="KW-0723">Serine/threonine-protein kinase</keyword>
<dbReference type="Proteomes" id="UP001362999">
    <property type="component" value="Unassembled WGS sequence"/>
</dbReference>
<dbReference type="EMBL" id="JAWWNJ010000013">
    <property type="protein sequence ID" value="KAK7042567.1"/>
    <property type="molecule type" value="Genomic_DNA"/>
</dbReference>
<dbReference type="GO" id="GO:0004674">
    <property type="term" value="F:protein serine/threonine kinase activity"/>
    <property type="evidence" value="ECO:0007669"/>
    <property type="project" value="UniProtKB-KW"/>
</dbReference>
<dbReference type="AlphaFoldDB" id="A0AAW0CWD8"/>
<dbReference type="SUPFAM" id="SSF56112">
    <property type="entry name" value="Protein kinase-like (PK-like)"/>
    <property type="match status" value="1"/>
</dbReference>